<dbReference type="AlphaFoldDB" id="A0A847UK91"/>
<gene>
    <name evidence="1" type="ORF">GOC77_13795</name>
</gene>
<accession>A0A847UK91</accession>
<protein>
    <submittedName>
        <fullName evidence="1">Uncharacterized protein</fullName>
    </submittedName>
</protein>
<dbReference type="Proteomes" id="UP000641625">
    <property type="component" value="Unassembled WGS sequence"/>
</dbReference>
<organism evidence="1 2">
    <name type="scientific">Haloarcula argentinensis</name>
    <dbReference type="NCBI Taxonomy" id="43776"/>
    <lineage>
        <taxon>Archaea</taxon>
        <taxon>Methanobacteriati</taxon>
        <taxon>Methanobacteriota</taxon>
        <taxon>Stenosarchaea group</taxon>
        <taxon>Halobacteria</taxon>
        <taxon>Halobacteriales</taxon>
        <taxon>Haloarculaceae</taxon>
        <taxon>Haloarcula</taxon>
    </lineage>
</organism>
<reference evidence="1" key="1">
    <citation type="submission" date="2019-12" db="EMBL/GenBank/DDBJ databases">
        <title>Whole genome sequencing of Haloarcula argentinensis strain pws5.</title>
        <authorList>
            <person name="Verma D.K."/>
            <person name="Gopal K."/>
            <person name="Prasad E.S."/>
        </authorList>
    </citation>
    <scope>NUCLEOTIDE SEQUENCE</scope>
    <source>
        <strain evidence="1">Pws5</strain>
    </source>
</reference>
<name>A0A847UK91_HALAR</name>
<sequence>MTDGDLRSVLFHCDDGDHLVSRGEAIRRDGQLVCPRHYQEREPKQRTLITDGGERDV</sequence>
<proteinExistence type="predicted"/>
<dbReference type="EMBL" id="WOWA01000007">
    <property type="protein sequence ID" value="NLV14335.1"/>
    <property type="molecule type" value="Genomic_DNA"/>
</dbReference>
<evidence type="ECO:0000313" key="1">
    <source>
        <dbReference type="EMBL" id="NLV14335.1"/>
    </source>
</evidence>
<dbReference type="RefSeq" id="WP_170097763.1">
    <property type="nucleotide sequence ID" value="NZ_WOWA01000007.1"/>
</dbReference>
<comment type="caution">
    <text evidence="1">The sequence shown here is derived from an EMBL/GenBank/DDBJ whole genome shotgun (WGS) entry which is preliminary data.</text>
</comment>
<evidence type="ECO:0000313" key="2">
    <source>
        <dbReference type="Proteomes" id="UP000641625"/>
    </source>
</evidence>